<evidence type="ECO:0000256" key="1">
    <source>
        <dbReference type="SAM" id="MobiDB-lite"/>
    </source>
</evidence>
<accession>A0A0K8SYW0</accession>
<feature type="compositionally biased region" description="Basic and acidic residues" evidence="1">
    <location>
        <begin position="697"/>
        <end position="706"/>
    </location>
</feature>
<feature type="compositionally biased region" description="Pro residues" evidence="1">
    <location>
        <begin position="177"/>
        <end position="186"/>
    </location>
</feature>
<feature type="compositionally biased region" description="Basic and acidic residues" evidence="1">
    <location>
        <begin position="426"/>
        <end position="448"/>
    </location>
</feature>
<feature type="compositionally biased region" description="Pro residues" evidence="1">
    <location>
        <begin position="225"/>
        <end position="234"/>
    </location>
</feature>
<feature type="region of interest" description="Disordered" evidence="1">
    <location>
        <begin position="612"/>
        <end position="773"/>
    </location>
</feature>
<name>A0A0K8SYW0_LYGHE</name>
<protein>
    <submittedName>
        <fullName evidence="2">Uncharacterized protein</fullName>
    </submittedName>
</protein>
<proteinExistence type="predicted"/>
<sequence length="773" mass="80815">PPVPFPHQPQDLVHPPASLETSGSALSPTSHLPNVPSMSAMSASLPPAGLMPLSLISEHKTSVPAVQPIPRTPEKMNQQPPNVLQQAPQQVQQPLGMKLPAGVANGMEASQPPVPFPHQPQDSVHPPASLETSGSALPPTSHLPNLPSGSKGEGAGSAKVDSAAASVESNSSVAEPTPAPPAPEVPAIPEIRLPLAPGLTIMPIGIPMSQPSLPPAVPLSTAPVPVEPPQPPKEVPVTQVASVPPSVPEGAGNVAAARPVENPEGKPAPPERSVEKKPLSLPSEVVESTATPQAATPAPLSLVPPPIIKDAAQAPPPTPKPAAEPAKAPIAVPTPAQTPQPAQQPPAPAQPPVAPAKETPPAPPVEQAKPAAVAAQPPAATPAPTTAPAAQEAPASQPSQPAASQAASEPPTVAQAKPKRTPKPKPAPDAEKKTPVKETPSDKDGDGKPRRKRLPTQPYQSPIPELNLIAKINKIDKTPAKPQEDKLIVFYRNEFLAVRNPEGSFYVCQARQNIYKGSSKIKIRWLSQDPNGENYSPDFYDHTEFDCILTNLNLQRVGKDQFKLPEVEAKRTDSILKRAIDVEKGIVVADESTITEEHPDGLDLSLYRNEEQLKKRKKKPKKPSKTPKSDNRSDMSRRTKSAPEPSKKLPVRGRAAAAAAVAAAKRKVVPAPVTKRAAPPPAKKSSPAATPTATTTAKKEPVKKEAPVTPALKSAIKRKAPVAPASAPPADKRSRRDPTTKTKSGAVSASATGVSTPKPPASSSLRRPTRNSK</sequence>
<feature type="compositionally biased region" description="Low complexity" evidence="1">
    <location>
        <begin position="77"/>
        <end position="95"/>
    </location>
</feature>
<organism evidence="2">
    <name type="scientific">Lygus hesperus</name>
    <name type="common">Western plant bug</name>
    <dbReference type="NCBI Taxonomy" id="30085"/>
    <lineage>
        <taxon>Eukaryota</taxon>
        <taxon>Metazoa</taxon>
        <taxon>Ecdysozoa</taxon>
        <taxon>Arthropoda</taxon>
        <taxon>Hexapoda</taxon>
        <taxon>Insecta</taxon>
        <taxon>Pterygota</taxon>
        <taxon>Neoptera</taxon>
        <taxon>Paraneoptera</taxon>
        <taxon>Hemiptera</taxon>
        <taxon>Heteroptera</taxon>
        <taxon>Panheteroptera</taxon>
        <taxon>Cimicomorpha</taxon>
        <taxon>Miridae</taxon>
        <taxon>Mirini</taxon>
        <taxon>Lygus</taxon>
    </lineage>
</organism>
<feature type="compositionally biased region" description="Polar residues" evidence="1">
    <location>
        <begin position="19"/>
        <end position="32"/>
    </location>
</feature>
<feature type="region of interest" description="Disordered" evidence="1">
    <location>
        <begin position="66"/>
        <end position="186"/>
    </location>
</feature>
<feature type="compositionally biased region" description="Pro residues" evidence="1">
    <location>
        <begin position="336"/>
        <end position="364"/>
    </location>
</feature>
<dbReference type="EMBL" id="GBRD01007751">
    <property type="protein sequence ID" value="JAG58070.1"/>
    <property type="molecule type" value="Transcribed_RNA"/>
</dbReference>
<feature type="compositionally biased region" description="Basic and acidic residues" evidence="1">
    <location>
        <begin position="627"/>
        <end position="637"/>
    </location>
</feature>
<evidence type="ECO:0000313" key="2">
    <source>
        <dbReference type="EMBL" id="JAG58070.1"/>
    </source>
</evidence>
<feature type="non-terminal residue" evidence="2">
    <location>
        <position position="1"/>
    </location>
</feature>
<feature type="compositionally biased region" description="Basic residues" evidence="1">
    <location>
        <begin position="614"/>
        <end position="625"/>
    </location>
</feature>
<feature type="compositionally biased region" description="Low complexity" evidence="1">
    <location>
        <begin position="289"/>
        <end position="299"/>
    </location>
</feature>
<dbReference type="AlphaFoldDB" id="A0A0K8SYW0"/>
<feature type="compositionally biased region" description="Low complexity" evidence="1">
    <location>
        <begin position="323"/>
        <end position="335"/>
    </location>
</feature>
<feature type="compositionally biased region" description="Low complexity" evidence="1">
    <location>
        <begin position="741"/>
        <end position="756"/>
    </location>
</feature>
<reference evidence="2" key="1">
    <citation type="submission" date="2014-09" db="EMBL/GenBank/DDBJ databases">
        <authorList>
            <person name="Magalhaes I.L.F."/>
            <person name="Oliveira U."/>
            <person name="Santos F.R."/>
            <person name="Vidigal T.H.D.A."/>
            <person name="Brescovit A.D."/>
            <person name="Santos A.J."/>
        </authorList>
    </citation>
    <scope>NUCLEOTIDE SEQUENCE</scope>
</reference>
<feature type="compositionally biased region" description="Low complexity" evidence="1">
    <location>
        <begin position="365"/>
        <end position="416"/>
    </location>
</feature>
<feature type="region of interest" description="Disordered" evidence="1">
    <location>
        <begin position="206"/>
        <end position="462"/>
    </location>
</feature>
<feature type="compositionally biased region" description="Basic and acidic residues" evidence="1">
    <location>
        <begin position="730"/>
        <end position="740"/>
    </location>
</feature>
<feature type="compositionally biased region" description="Low complexity" evidence="1">
    <location>
        <begin position="654"/>
        <end position="696"/>
    </location>
</feature>
<feature type="compositionally biased region" description="Low complexity" evidence="1">
    <location>
        <begin position="156"/>
        <end position="176"/>
    </location>
</feature>
<feature type="region of interest" description="Disordered" evidence="1">
    <location>
        <begin position="1"/>
        <end position="40"/>
    </location>
</feature>